<dbReference type="GO" id="GO:0016705">
    <property type="term" value="F:oxidoreductase activity, acting on paired donors, with incorporation or reduction of molecular oxygen"/>
    <property type="evidence" value="ECO:0007669"/>
    <property type="project" value="InterPro"/>
</dbReference>
<evidence type="ECO:0000256" key="5">
    <source>
        <dbReference type="ARBA" id="ARBA00023004"/>
    </source>
</evidence>
<evidence type="ECO:0000313" key="7">
    <source>
        <dbReference type="Proteomes" id="UP000653305"/>
    </source>
</evidence>
<protein>
    <submittedName>
        <fullName evidence="6">Cytochrome p450 71a6</fullName>
    </submittedName>
</protein>
<dbReference type="EMBL" id="BMAC01000959">
    <property type="protein sequence ID" value="GFQ04617.1"/>
    <property type="molecule type" value="Genomic_DNA"/>
</dbReference>
<evidence type="ECO:0000256" key="1">
    <source>
        <dbReference type="ARBA" id="ARBA00001971"/>
    </source>
</evidence>
<name>A0A830CZ96_9LAMI</name>
<dbReference type="GO" id="GO:0020037">
    <property type="term" value="F:heme binding"/>
    <property type="evidence" value="ECO:0007669"/>
    <property type="project" value="InterPro"/>
</dbReference>
<dbReference type="SUPFAM" id="SSF48264">
    <property type="entry name" value="Cytochrome P450"/>
    <property type="match status" value="1"/>
</dbReference>
<dbReference type="InterPro" id="IPR001128">
    <property type="entry name" value="Cyt_P450"/>
</dbReference>
<accession>A0A830CZ96</accession>
<dbReference type="PANTHER" id="PTHR47955:SF15">
    <property type="entry name" value="CYTOCHROME P450 71A2-LIKE"/>
    <property type="match status" value="1"/>
</dbReference>
<dbReference type="OrthoDB" id="1470350at2759"/>
<dbReference type="GO" id="GO:0005506">
    <property type="term" value="F:iron ion binding"/>
    <property type="evidence" value="ECO:0007669"/>
    <property type="project" value="InterPro"/>
</dbReference>
<comment type="similarity">
    <text evidence="2">Belongs to the cytochrome P450 family.</text>
</comment>
<evidence type="ECO:0000256" key="3">
    <source>
        <dbReference type="ARBA" id="ARBA00022617"/>
    </source>
</evidence>
<keyword evidence="5" id="KW-0408">Iron</keyword>
<evidence type="ECO:0000313" key="6">
    <source>
        <dbReference type="EMBL" id="GFQ04617.1"/>
    </source>
</evidence>
<organism evidence="6 7">
    <name type="scientific">Phtheirospermum japonicum</name>
    <dbReference type="NCBI Taxonomy" id="374723"/>
    <lineage>
        <taxon>Eukaryota</taxon>
        <taxon>Viridiplantae</taxon>
        <taxon>Streptophyta</taxon>
        <taxon>Embryophyta</taxon>
        <taxon>Tracheophyta</taxon>
        <taxon>Spermatophyta</taxon>
        <taxon>Magnoliopsida</taxon>
        <taxon>eudicotyledons</taxon>
        <taxon>Gunneridae</taxon>
        <taxon>Pentapetalae</taxon>
        <taxon>asterids</taxon>
        <taxon>lamiids</taxon>
        <taxon>Lamiales</taxon>
        <taxon>Orobanchaceae</taxon>
        <taxon>Orobanchaceae incertae sedis</taxon>
        <taxon>Phtheirospermum</taxon>
    </lineage>
</organism>
<keyword evidence="3" id="KW-0349">Heme</keyword>
<keyword evidence="4" id="KW-0479">Metal-binding</keyword>
<dbReference type="GO" id="GO:0004497">
    <property type="term" value="F:monooxygenase activity"/>
    <property type="evidence" value="ECO:0007669"/>
    <property type="project" value="InterPro"/>
</dbReference>
<proteinExistence type="inferred from homology"/>
<sequence length="230" mass="26868">MKNQDVIFSNRPKLSIPDRLIYGSRDVAFAPYGEHWRQTRSICVVQLLSTKRVQSFLRVREEETSAMIEKIGKLRKYKIIFNNNNNNNNTRSILVNLSKVFMSLTNDVFCRVALGKKYVDNGEEKSFFSEFAELLGATSLRDYISWLGWIDRVRGLDAKVERVAKQFDEFLENVIQEHRDGKLKHYDGDGEFDFVDVLLEYQRENIRSSPVEDETIKALIMVRIFIQSLL</sequence>
<evidence type="ECO:0000256" key="2">
    <source>
        <dbReference type="ARBA" id="ARBA00010617"/>
    </source>
</evidence>
<gene>
    <name evidence="6" type="ORF">PHJA_002605700</name>
</gene>
<comment type="cofactor">
    <cofactor evidence="1">
        <name>heme</name>
        <dbReference type="ChEBI" id="CHEBI:30413"/>
    </cofactor>
</comment>
<reference evidence="6" key="1">
    <citation type="submission" date="2020-07" db="EMBL/GenBank/DDBJ databases">
        <title>Ethylene signaling mediates host invasion by parasitic plants.</title>
        <authorList>
            <person name="Yoshida S."/>
        </authorList>
    </citation>
    <scope>NUCLEOTIDE SEQUENCE</scope>
    <source>
        <strain evidence="6">Okayama</strain>
    </source>
</reference>
<dbReference type="Gene3D" id="1.10.630.10">
    <property type="entry name" value="Cytochrome P450"/>
    <property type="match status" value="1"/>
</dbReference>
<dbReference type="Pfam" id="PF00067">
    <property type="entry name" value="p450"/>
    <property type="match status" value="1"/>
</dbReference>
<keyword evidence="7" id="KW-1185">Reference proteome</keyword>
<dbReference type="PANTHER" id="PTHR47955">
    <property type="entry name" value="CYTOCHROME P450 FAMILY 71 PROTEIN"/>
    <property type="match status" value="1"/>
</dbReference>
<dbReference type="Proteomes" id="UP000653305">
    <property type="component" value="Unassembled WGS sequence"/>
</dbReference>
<dbReference type="InterPro" id="IPR036396">
    <property type="entry name" value="Cyt_P450_sf"/>
</dbReference>
<dbReference type="AlphaFoldDB" id="A0A830CZ96"/>
<evidence type="ECO:0000256" key="4">
    <source>
        <dbReference type="ARBA" id="ARBA00022723"/>
    </source>
</evidence>
<comment type="caution">
    <text evidence="6">The sequence shown here is derived from an EMBL/GenBank/DDBJ whole genome shotgun (WGS) entry which is preliminary data.</text>
</comment>